<keyword evidence="3" id="KW-1185">Reference proteome</keyword>
<accession>A0A4U3LY16</accession>
<organism evidence="2 3">
    <name type="scientific">Herbidospora galbida</name>
    <dbReference type="NCBI Taxonomy" id="2575442"/>
    <lineage>
        <taxon>Bacteria</taxon>
        <taxon>Bacillati</taxon>
        <taxon>Actinomycetota</taxon>
        <taxon>Actinomycetes</taxon>
        <taxon>Streptosporangiales</taxon>
        <taxon>Streptosporangiaceae</taxon>
        <taxon>Herbidospora</taxon>
    </lineage>
</organism>
<dbReference type="Pfam" id="PF00583">
    <property type="entry name" value="Acetyltransf_1"/>
    <property type="match status" value="1"/>
</dbReference>
<dbReference type="CDD" id="cd04301">
    <property type="entry name" value="NAT_SF"/>
    <property type="match status" value="1"/>
</dbReference>
<dbReference type="NCBIfam" id="TIGR04045">
    <property type="entry name" value="MSMEG_0567_GNAT"/>
    <property type="match status" value="1"/>
</dbReference>
<evidence type="ECO:0000313" key="3">
    <source>
        <dbReference type="Proteomes" id="UP000308705"/>
    </source>
</evidence>
<name>A0A4U3LY16_9ACTN</name>
<dbReference type="OrthoDB" id="9767928at2"/>
<dbReference type="SUPFAM" id="SSF55729">
    <property type="entry name" value="Acyl-CoA N-acyltransferases (Nat)"/>
    <property type="match status" value="1"/>
</dbReference>
<evidence type="ECO:0000259" key="1">
    <source>
        <dbReference type="PROSITE" id="PS51186"/>
    </source>
</evidence>
<dbReference type="Gene3D" id="3.40.630.30">
    <property type="match status" value="1"/>
</dbReference>
<reference evidence="2 3" key="1">
    <citation type="submission" date="2019-04" db="EMBL/GenBank/DDBJ databases">
        <title>Herbidospora sp. NEAU-GS14.nov., a novel actinomycete isolated from soil.</title>
        <authorList>
            <person name="Han L."/>
        </authorList>
    </citation>
    <scope>NUCLEOTIDE SEQUENCE [LARGE SCALE GENOMIC DNA]</scope>
    <source>
        <strain evidence="2 3">NEAU-GS14</strain>
    </source>
</reference>
<feature type="non-terminal residue" evidence="2">
    <location>
        <position position="220"/>
    </location>
</feature>
<sequence>MRGLRRVQRPGDGGRVTGVTGVASVCDVLLTGSPGPAAARPLDVPALLGAGLIGREPARFVVEATADRGCLYAYRLLRRRVFVEEQGLFEDDDLDHRDEDPRTVVLVARDAAGVVLGGVRLGPEDDGPDIGWWRGSRLVVDPALRGAPGVGPALVRAACAFAEEAGVLRFEADVQERAVPLFTRLGWRPVRALRVAGRPHHTMRWPIGRLARAAAGKAAL</sequence>
<dbReference type="InterPro" id="IPR016181">
    <property type="entry name" value="Acyl_CoA_acyltransferase"/>
</dbReference>
<dbReference type="InterPro" id="IPR000182">
    <property type="entry name" value="GNAT_dom"/>
</dbReference>
<dbReference type="AlphaFoldDB" id="A0A4U3LY16"/>
<feature type="domain" description="N-acetyltransferase" evidence="1">
    <location>
        <begin position="61"/>
        <end position="208"/>
    </location>
</feature>
<dbReference type="EMBL" id="SZQA01000048">
    <property type="protein sequence ID" value="TKK81118.1"/>
    <property type="molecule type" value="Genomic_DNA"/>
</dbReference>
<keyword evidence="2" id="KW-0808">Transferase</keyword>
<dbReference type="Proteomes" id="UP000308705">
    <property type="component" value="Unassembled WGS sequence"/>
</dbReference>
<protein>
    <submittedName>
        <fullName evidence="2">GNAT family N-acetyltransferase</fullName>
    </submittedName>
</protein>
<dbReference type="PROSITE" id="PS51186">
    <property type="entry name" value="GNAT"/>
    <property type="match status" value="1"/>
</dbReference>
<dbReference type="GO" id="GO:0016747">
    <property type="term" value="F:acyltransferase activity, transferring groups other than amino-acyl groups"/>
    <property type="evidence" value="ECO:0007669"/>
    <property type="project" value="InterPro"/>
</dbReference>
<evidence type="ECO:0000313" key="2">
    <source>
        <dbReference type="EMBL" id="TKK81118.1"/>
    </source>
</evidence>
<comment type="caution">
    <text evidence="2">The sequence shown here is derived from an EMBL/GenBank/DDBJ whole genome shotgun (WGS) entry which is preliminary data.</text>
</comment>
<proteinExistence type="predicted"/>
<gene>
    <name evidence="2" type="ORF">FDA94_34190</name>
</gene>
<dbReference type="InterPro" id="IPR024035">
    <property type="entry name" value="MSMEG_0567_GNAT"/>
</dbReference>